<reference evidence="1" key="1">
    <citation type="submission" date="2023-06" db="EMBL/GenBank/DDBJ databases">
        <authorList>
            <consortium name="Lawrence Berkeley National Laboratory"/>
            <person name="Ahrendt S."/>
            <person name="Sahu N."/>
            <person name="Indic B."/>
            <person name="Wong-Bajracharya J."/>
            <person name="Merenyi Z."/>
            <person name="Ke H.-M."/>
            <person name="Monk M."/>
            <person name="Kocsube S."/>
            <person name="Drula E."/>
            <person name="Lipzen A."/>
            <person name="Balint B."/>
            <person name="Henrissat B."/>
            <person name="Andreopoulos B."/>
            <person name="Martin F.M."/>
            <person name="Harder C.B."/>
            <person name="Rigling D."/>
            <person name="Ford K.L."/>
            <person name="Foster G.D."/>
            <person name="Pangilinan J."/>
            <person name="Papanicolaou A."/>
            <person name="Barry K."/>
            <person name="LaButti K."/>
            <person name="Viragh M."/>
            <person name="Koriabine M."/>
            <person name="Yan M."/>
            <person name="Riley R."/>
            <person name="Champramary S."/>
            <person name="Plett K.L."/>
            <person name="Tsai I.J."/>
            <person name="Slot J."/>
            <person name="Sipos G."/>
            <person name="Plett J."/>
            <person name="Nagy L.G."/>
            <person name="Grigoriev I.V."/>
        </authorList>
    </citation>
    <scope>NUCLEOTIDE SEQUENCE</scope>
    <source>
        <strain evidence="1">HWK02</strain>
    </source>
</reference>
<proteinExistence type="predicted"/>
<protein>
    <recommendedName>
        <fullName evidence="3">F-box domain-containing protein</fullName>
    </recommendedName>
</protein>
<comment type="caution">
    <text evidence="1">The sequence shown here is derived from an EMBL/GenBank/DDBJ whole genome shotgun (WGS) entry which is preliminary data.</text>
</comment>
<dbReference type="Proteomes" id="UP001175228">
    <property type="component" value="Unassembled WGS sequence"/>
</dbReference>
<feature type="non-terminal residue" evidence="1">
    <location>
        <position position="1"/>
    </location>
</feature>
<evidence type="ECO:0008006" key="3">
    <source>
        <dbReference type="Google" id="ProtNLM"/>
    </source>
</evidence>
<sequence>SADFETRKPPIESLPPEILPWLLARVCRRWRDITWDCPALWASIMVYWPQHGKTDAEKKTAPGRASADWTDRSLHNDFAPALVPMGGCSHTHSPPSTWTQFAQPHLPRLCLPSLRSLALGRQPFVDELSTILDMFKDMPTLKSFQFHIYRVPSSDFDPNLTHLVMSLGPTRECSVDASIKVLGLCFSLETLREETMLNDDPGTTLVTLERLRSLSVRSPQLLYCLVCPALEDLTVLPRYDISFSIPTCLALDDTSMTLPNLNIIEMEIPELFTGEALSEEVDELLVRIIDMRWNVPQESPVSRLRQVRIRCSKFGIGGAIGVENQGDYAARNYRTMSHVDRLKSFKKEGLDISIVFEQGSSSCRHPCIS</sequence>
<dbReference type="EMBL" id="JAUEPU010000066">
    <property type="protein sequence ID" value="KAK0482809.1"/>
    <property type="molecule type" value="Genomic_DNA"/>
</dbReference>
<evidence type="ECO:0000313" key="2">
    <source>
        <dbReference type="Proteomes" id="UP001175228"/>
    </source>
</evidence>
<name>A0AA39PFT7_9AGAR</name>
<dbReference type="AlphaFoldDB" id="A0AA39PFT7"/>
<accession>A0AA39PFT7</accession>
<gene>
    <name evidence="1" type="ORF">EDD18DRAFT_1201256</name>
</gene>
<evidence type="ECO:0000313" key="1">
    <source>
        <dbReference type="EMBL" id="KAK0482809.1"/>
    </source>
</evidence>
<keyword evidence="2" id="KW-1185">Reference proteome</keyword>
<organism evidence="1 2">
    <name type="scientific">Armillaria luteobubalina</name>
    <dbReference type="NCBI Taxonomy" id="153913"/>
    <lineage>
        <taxon>Eukaryota</taxon>
        <taxon>Fungi</taxon>
        <taxon>Dikarya</taxon>
        <taxon>Basidiomycota</taxon>
        <taxon>Agaricomycotina</taxon>
        <taxon>Agaricomycetes</taxon>
        <taxon>Agaricomycetidae</taxon>
        <taxon>Agaricales</taxon>
        <taxon>Marasmiineae</taxon>
        <taxon>Physalacriaceae</taxon>
        <taxon>Armillaria</taxon>
    </lineage>
</organism>